<dbReference type="CDD" id="cd12148">
    <property type="entry name" value="fungal_TF_MHR"/>
    <property type="match status" value="1"/>
</dbReference>
<evidence type="ECO:0000256" key="6">
    <source>
        <dbReference type="ARBA" id="ARBA00023163"/>
    </source>
</evidence>
<dbReference type="GO" id="GO:0045944">
    <property type="term" value="P:positive regulation of transcription by RNA polymerase II"/>
    <property type="evidence" value="ECO:0007669"/>
    <property type="project" value="TreeGrafter"/>
</dbReference>
<evidence type="ECO:0000256" key="3">
    <source>
        <dbReference type="ARBA" id="ARBA00022833"/>
    </source>
</evidence>
<sequence length="659" mass="73989">MEAKNQTLTKRLREARRARATDDAAPDAVNGNQDQDMAQASDDDDHHGSDIAKNNEVANQVVSLSLNAGGQRQYLGSASGAILANLLGLQGQAGQAGVDSDAEPLFRRFTTTRGQINGVLEPVQDIPHEQLARSLLAAYLSHDHLCYPYLHPGKLINTVAAMYSEEHYYETHNAEAFTMDMIFAIATAQVHKFSWQVLPDAETHYERAMSKLGRVLETGGLVSLQSIMLLCQYRMLSVSYSTSASLWHLLGMAARLGLELGLHREAVYTIPEGISASAREELREEVEIKRRCFWSLFGMDRVVSNTLGRPMAINLDDIDTEYPLVEEDRGAISTASPSVEDILDNPEWPANTAVFVHITWHRVITGKILSSLHNPPKSRMPDAQTCANIREQLKQELDQWKSGVASLQLVDPNTGKVKDKSTFKSPEWYRLLYSNCILMLHRPTNSPHDHPLTTAALEQVYHCAQESIQSYCFLYKERRINYTWITLHAVFIVGLSYIYALRTHFQNKRRQFRALAEGQPATTEGQLSVDPTITQIVADTRACSTVLVALSERWNTARECHEVFGRLSDAVLADSSDFYISSTSNQRANSQNAPTDSSFKPNEPLLFDDFSTEQLSAPQIPTEVDNTYQDCYEELQELFGSYYGDNALLRPPFDWNFEL</sequence>
<evidence type="ECO:0000256" key="7">
    <source>
        <dbReference type="ARBA" id="ARBA00023242"/>
    </source>
</evidence>
<organism evidence="11 12">
    <name type="scientific">Fusarium ambrosium</name>
    <dbReference type="NCBI Taxonomy" id="131363"/>
    <lineage>
        <taxon>Eukaryota</taxon>
        <taxon>Fungi</taxon>
        <taxon>Dikarya</taxon>
        <taxon>Ascomycota</taxon>
        <taxon>Pezizomycotina</taxon>
        <taxon>Sordariomycetes</taxon>
        <taxon>Hypocreomycetidae</taxon>
        <taxon>Hypocreales</taxon>
        <taxon>Nectriaceae</taxon>
        <taxon>Fusarium</taxon>
        <taxon>Fusarium solani species complex</taxon>
    </lineage>
</organism>
<keyword evidence="12" id="KW-1185">Reference proteome</keyword>
<dbReference type="PANTHER" id="PTHR47782">
    <property type="entry name" value="ZN(II)2CYS6 TRANSCRIPTION FACTOR (EUROFUNG)-RELATED"/>
    <property type="match status" value="1"/>
</dbReference>
<keyword evidence="7" id="KW-0539">Nucleus</keyword>
<dbReference type="InterPro" id="IPR052202">
    <property type="entry name" value="Yeast_MetPath_Reg"/>
</dbReference>
<keyword evidence="9" id="KW-1133">Transmembrane helix</keyword>
<evidence type="ECO:0000256" key="1">
    <source>
        <dbReference type="ARBA" id="ARBA00004123"/>
    </source>
</evidence>
<reference evidence="11 12" key="1">
    <citation type="submission" date="2017-06" db="EMBL/GenBank/DDBJ databases">
        <title>Cmopartive genomic analysis of Ambrosia Fusariam Clade fungi.</title>
        <authorList>
            <person name="Stajich J.E."/>
            <person name="Carrillo J."/>
            <person name="Kijimoto T."/>
            <person name="Eskalen A."/>
            <person name="O'Donnell K."/>
            <person name="Kasson M."/>
        </authorList>
    </citation>
    <scope>NUCLEOTIDE SEQUENCE [LARGE SCALE GENOMIC DNA]</scope>
    <source>
        <strain evidence="11 12">NRRL 20438</strain>
    </source>
</reference>
<dbReference type="GO" id="GO:0000981">
    <property type="term" value="F:DNA-binding transcription factor activity, RNA polymerase II-specific"/>
    <property type="evidence" value="ECO:0007669"/>
    <property type="project" value="TreeGrafter"/>
</dbReference>
<keyword evidence="6" id="KW-0804">Transcription</keyword>
<dbReference type="Proteomes" id="UP000288429">
    <property type="component" value="Unassembled WGS sequence"/>
</dbReference>
<comment type="subcellular location">
    <subcellularLocation>
        <location evidence="1">Nucleus</location>
    </subcellularLocation>
</comment>
<dbReference type="GO" id="GO:0008270">
    <property type="term" value="F:zinc ion binding"/>
    <property type="evidence" value="ECO:0007669"/>
    <property type="project" value="InterPro"/>
</dbReference>
<keyword evidence="2" id="KW-0479">Metal-binding</keyword>
<evidence type="ECO:0000256" key="4">
    <source>
        <dbReference type="ARBA" id="ARBA00023015"/>
    </source>
</evidence>
<keyword evidence="9" id="KW-0812">Transmembrane</keyword>
<keyword evidence="9" id="KW-0472">Membrane</keyword>
<protein>
    <recommendedName>
        <fullName evidence="10">Xylanolytic transcriptional activator regulatory domain-containing protein</fullName>
    </recommendedName>
</protein>
<evidence type="ECO:0000256" key="5">
    <source>
        <dbReference type="ARBA" id="ARBA00023125"/>
    </source>
</evidence>
<proteinExistence type="predicted"/>
<feature type="transmembrane region" description="Helical" evidence="9">
    <location>
        <begin position="482"/>
        <end position="501"/>
    </location>
</feature>
<evidence type="ECO:0000313" key="12">
    <source>
        <dbReference type="Proteomes" id="UP000288429"/>
    </source>
</evidence>
<comment type="caution">
    <text evidence="11">The sequence shown here is derived from an EMBL/GenBank/DDBJ whole genome shotgun (WGS) entry which is preliminary data.</text>
</comment>
<dbReference type="GO" id="GO:0006351">
    <property type="term" value="P:DNA-templated transcription"/>
    <property type="evidence" value="ECO:0007669"/>
    <property type="project" value="InterPro"/>
</dbReference>
<feature type="compositionally biased region" description="Basic and acidic residues" evidence="8">
    <location>
        <begin position="11"/>
        <end position="22"/>
    </location>
</feature>
<dbReference type="GO" id="GO:0005634">
    <property type="term" value="C:nucleus"/>
    <property type="evidence" value="ECO:0007669"/>
    <property type="project" value="UniProtKB-SubCell"/>
</dbReference>
<keyword evidence="3" id="KW-0862">Zinc</keyword>
<keyword evidence="5" id="KW-0238">DNA-binding</keyword>
<dbReference type="AlphaFoldDB" id="A0A428UL78"/>
<evidence type="ECO:0000256" key="9">
    <source>
        <dbReference type="SAM" id="Phobius"/>
    </source>
</evidence>
<evidence type="ECO:0000256" key="8">
    <source>
        <dbReference type="SAM" id="MobiDB-lite"/>
    </source>
</evidence>
<name>A0A428UL78_9HYPO</name>
<evidence type="ECO:0000313" key="11">
    <source>
        <dbReference type="EMBL" id="RSM15071.1"/>
    </source>
</evidence>
<dbReference type="EMBL" id="NIZV01000052">
    <property type="protein sequence ID" value="RSM15071.1"/>
    <property type="molecule type" value="Genomic_DNA"/>
</dbReference>
<accession>A0A428UL78</accession>
<gene>
    <name evidence="11" type="ORF">CDV31_005151</name>
</gene>
<dbReference type="Pfam" id="PF04082">
    <property type="entry name" value="Fungal_trans"/>
    <property type="match status" value="1"/>
</dbReference>
<feature type="region of interest" description="Disordered" evidence="8">
    <location>
        <begin position="1"/>
        <end position="51"/>
    </location>
</feature>
<dbReference type="PANTHER" id="PTHR47782:SF12">
    <property type="entry name" value="ZN(II)2CYS6 TRANSCRIPTION FACTOR (EUROFUNG)"/>
    <property type="match status" value="1"/>
</dbReference>
<evidence type="ECO:0000256" key="2">
    <source>
        <dbReference type="ARBA" id="ARBA00022723"/>
    </source>
</evidence>
<dbReference type="GO" id="GO:0043565">
    <property type="term" value="F:sequence-specific DNA binding"/>
    <property type="evidence" value="ECO:0007669"/>
    <property type="project" value="TreeGrafter"/>
</dbReference>
<dbReference type="InterPro" id="IPR007219">
    <property type="entry name" value="XnlR_reg_dom"/>
</dbReference>
<keyword evidence="4" id="KW-0805">Transcription regulation</keyword>
<dbReference type="SMART" id="SM00906">
    <property type="entry name" value="Fungal_trans"/>
    <property type="match status" value="1"/>
</dbReference>
<evidence type="ECO:0000259" key="10">
    <source>
        <dbReference type="SMART" id="SM00906"/>
    </source>
</evidence>
<feature type="domain" description="Xylanolytic transcriptional activator regulatory" evidence="10">
    <location>
        <begin position="246"/>
        <end position="329"/>
    </location>
</feature>